<dbReference type="Proteomes" id="UP000793456">
    <property type="component" value="Chromosome XVIII"/>
</dbReference>
<proteinExistence type="predicted"/>
<dbReference type="EMBL" id="CM011691">
    <property type="protein sequence ID" value="TMS07656.1"/>
    <property type="molecule type" value="Genomic_DNA"/>
</dbReference>
<accession>A0ACD3QK58</accession>
<evidence type="ECO:0000313" key="1">
    <source>
        <dbReference type="EMBL" id="TMS07656.1"/>
    </source>
</evidence>
<name>A0ACD3QK58_LARCR</name>
<reference evidence="1" key="1">
    <citation type="submission" date="2018-11" db="EMBL/GenBank/DDBJ databases">
        <title>The sequence and de novo assembly of Larimichthys crocea genome using PacBio and Hi-C technologies.</title>
        <authorList>
            <person name="Xu P."/>
            <person name="Chen B."/>
            <person name="Zhou Z."/>
            <person name="Ke Q."/>
            <person name="Wu Y."/>
            <person name="Bai H."/>
            <person name="Pu F."/>
        </authorList>
    </citation>
    <scope>NUCLEOTIDE SEQUENCE</scope>
    <source>
        <tissue evidence="1">Muscle</tissue>
    </source>
</reference>
<evidence type="ECO:0000313" key="2">
    <source>
        <dbReference type="Proteomes" id="UP000793456"/>
    </source>
</evidence>
<organism evidence="1 2">
    <name type="scientific">Larimichthys crocea</name>
    <name type="common">Large yellow croaker</name>
    <name type="synonym">Pseudosciaena crocea</name>
    <dbReference type="NCBI Taxonomy" id="215358"/>
    <lineage>
        <taxon>Eukaryota</taxon>
        <taxon>Metazoa</taxon>
        <taxon>Chordata</taxon>
        <taxon>Craniata</taxon>
        <taxon>Vertebrata</taxon>
        <taxon>Euteleostomi</taxon>
        <taxon>Actinopterygii</taxon>
        <taxon>Neopterygii</taxon>
        <taxon>Teleostei</taxon>
        <taxon>Neoteleostei</taxon>
        <taxon>Acanthomorphata</taxon>
        <taxon>Eupercaria</taxon>
        <taxon>Sciaenidae</taxon>
        <taxon>Larimichthys</taxon>
    </lineage>
</organism>
<gene>
    <name evidence="1" type="ORF">E3U43_011749</name>
</gene>
<sequence length="100" mass="10997">MEKAKQDAFDNARLEVIKDGYERAFECLNKGLTADEAGDKAKALELYKRGRQHLLRAISVPFAGRGVCRQHLGISQTDAAEDAGDVEQHHHTPGGARDQP</sequence>
<keyword evidence="2" id="KW-1185">Reference proteome</keyword>
<comment type="caution">
    <text evidence="1">The sequence shown here is derived from an EMBL/GenBank/DDBJ whole genome shotgun (WGS) entry which is preliminary data.</text>
</comment>
<protein>
    <submittedName>
        <fullName evidence="1">Uncharacterized protein</fullName>
    </submittedName>
</protein>